<dbReference type="PANTHER" id="PTHR43761">
    <property type="entry name" value="D-ISOMER SPECIFIC 2-HYDROXYACID DEHYDROGENASE FAMILY PROTEIN (AFU_ORTHOLOGUE AFUA_1G13630)"/>
    <property type="match status" value="1"/>
</dbReference>
<feature type="domain" description="D-isomer specific 2-hydroxyacid dehydrogenase catalytic" evidence="5">
    <location>
        <begin position="33"/>
        <end position="314"/>
    </location>
</feature>
<evidence type="ECO:0000256" key="2">
    <source>
        <dbReference type="ARBA" id="ARBA00023002"/>
    </source>
</evidence>
<dbReference type="PANTHER" id="PTHR43761:SF1">
    <property type="entry name" value="D-ISOMER SPECIFIC 2-HYDROXYACID DEHYDROGENASE CATALYTIC DOMAIN-CONTAINING PROTEIN-RELATED"/>
    <property type="match status" value="1"/>
</dbReference>
<feature type="domain" description="D-isomer specific 2-hydroxyacid dehydrogenase NAD-binding" evidence="6">
    <location>
        <begin position="107"/>
        <end position="287"/>
    </location>
</feature>
<gene>
    <name evidence="7" type="ORF">E2F50_13550</name>
</gene>
<organism evidence="7 8">
    <name type="scientific">Rhizobium deserti</name>
    <dbReference type="NCBI Taxonomy" id="2547961"/>
    <lineage>
        <taxon>Bacteria</taxon>
        <taxon>Pseudomonadati</taxon>
        <taxon>Pseudomonadota</taxon>
        <taxon>Alphaproteobacteria</taxon>
        <taxon>Hyphomicrobiales</taxon>
        <taxon>Rhizobiaceae</taxon>
        <taxon>Rhizobium/Agrobacterium group</taxon>
        <taxon>Rhizobium</taxon>
    </lineage>
</organism>
<evidence type="ECO:0000313" key="8">
    <source>
        <dbReference type="Proteomes" id="UP000295238"/>
    </source>
</evidence>
<dbReference type="AlphaFoldDB" id="A0A4R5UHD9"/>
<comment type="caution">
    <text evidence="7">The sequence shown here is derived from an EMBL/GenBank/DDBJ whole genome shotgun (WGS) entry which is preliminary data.</text>
</comment>
<dbReference type="InterPro" id="IPR029753">
    <property type="entry name" value="D-isomer_DH_CS"/>
</dbReference>
<dbReference type="InterPro" id="IPR036291">
    <property type="entry name" value="NAD(P)-bd_dom_sf"/>
</dbReference>
<evidence type="ECO:0000256" key="3">
    <source>
        <dbReference type="ARBA" id="ARBA00023027"/>
    </source>
</evidence>
<dbReference type="InterPro" id="IPR006139">
    <property type="entry name" value="D-isomer_2_OHA_DH_cat_dom"/>
</dbReference>
<evidence type="ECO:0000256" key="1">
    <source>
        <dbReference type="ARBA" id="ARBA00005854"/>
    </source>
</evidence>
<dbReference type="Pfam" id="PF02826">
    <property type="entry name" value="2-Hacid_dh_C"/>
    <property type="match status" value="1"/>
</dbReference>
<dbReference type="GO" id="GO:0051287">
    <property type="term" value="F:NAD binding"/>
    <property type="evidence" value="ECO:0007669"/>
    <property type="project" value="InterPro"/>
</dbReference>
<dbReference type="SUPFAM" id="SSF52283">
    <property type="entry name" value="Formate/glycerate dehydrogenase catalytic domain-like"/>
    <property type="match status" value="1"/>
</dbReference>
<evidence type="ECO:0000259" key="6">
    <source>
        <dbReference type="Pfam" id="PF02826"/>
    </source>
</evidence>
<dbReference type="CDD" id="cd12162">
    <property type="entry name" value="2-Hacid_dh_4"/>
    <property type="match status" value="1"/>
</dbReference>
<dbReference type="PROSITE" id="PS00670">
    <property type="entry name" value="D_2_HYDROXYACID_DH_2"/>
    <property type="match status" value="1"/>
</dbReference>
<accession>A0A4R5UHD9</accession>
<keyword evidence="2 4" id="KW-0560">Oxidoreductase</keyword>
<evidence type="ECO:0000256" key="4">
    <source>
        <dbReference type="RuleBase" id="RU003719"/>
    </source>
</evidence>
<dbReference type="SUPFAM" id="SSF51735">
    <property type="entry name" value="NAD(P)-binding Rossmann-fold domains"/>
    <property type="match status" value="1"/>
</dbReference>
<protein>
    <submittedName>
        <fullName evidence="7">D-2-hydroxyacid dehydrogenase</fullName>
    </submittedName>
</protein>
<proteinExistence type="inferred from homology"/>
<name>A0A4R5UHD9_9HYPH</name>
<dbReference type="Gene3D" id="3.40.50.720">
    <property type="entry name" value="NAD(P)-binding Rossmann-like Domain"/>
    <property type="match status" value="2"/>
</dbReference>
<dbReference type="Pfam" id="PF00389">
    <property type="entry name" value="2-Hacid_dh"/>
    <property type="match status" value="1"/>
</dbReference>
<dbReference type="EMBL" id="SMTL01000003">
    <property type="protein sequence ID" value="TDK35272.1"/>
    <property type="molecule type" value="Genomic_DNA"/>
</dbReference>
<dbReference type="InterPro" id="IPR050418">
    <property type="entry name" value="D-iso_2-hydroxyacid_DH_PdxB"/>
</dbReference>
<dbReference type="OrthoDB" id="9793626at2"/>
<dbReference type="Proteomes" id="UP000295238">
    <property type="component" value="Unassembled WGS sequence"/>
</dbReference>
<comment type="similarity">
    <text evidence="1 4">Belongs to the D-isomer specific 2-hydroxyacid dehydrogenase family.</text>
</comment>
<keyword evidence="3" id="KW-0520">NAD</keyword>
<dbReference type="InterPro" id="IPR006140">
    <property type="entry name" value="D-isomer_DH_NAD-bd"/>
</dbReference>
<keyword evidence="8" id="KW-1185">Reference proteome</keyword>
<sequence>MLKVVFLDRDTIGPAVTISRPGFPHEWVEYGKTAPEDVAARISDADIVITNKAPVREQAMEGAPTLRMVAVAATGYDIVDLAAAKARGITVSNVRGYAVNTVPEHTFALIFALRRSVIGFRQDVIAGEWQRANQFCFFNHPVRDLVGSTLGLFGRGTLGQSVARIAEALGMKVIFAARKGAGQAGLGYHSFDEVLETSDIISFHMPLTPETRNLIGMEEFRQMKRRPLIINTARGGLVNEADLVQALDEGLIAGAGFDVLTKEPPAPDNPLLTVLDRPNVIVTPHVAWASYEAMQSLWAQVIDHVENFQKGIPSNVL</sequence>
<reference evidence="7 8" key="1">
    <citation type="submission" date="2019-03" db="EMBL/GenBank/DDBJ databases">
        <title>Rhizobium sp. nov., an bacterium isolated from biocrust in Mu Us Desert.</title>
        <authorList>
            <person name="Lixiong L."/>
        </authorList>
    </citation>
    <scope>NUCLEOTIDE SEQUENCE [LARGE SCALE GENOMIC DNA]</scope>
    <source>
        <strain evidence="7 8">SPY-1</strain>
    </source>
</reference>
<dbReference type="RefSeq" id="WP_133316694.1">
    <property type="nucleotide sequence ID" value="NZ_SMTL01000003.1"/>
</dbReference>
<evidence type="ECO:0000259" key="5">
    <source>
        <dbReference type="Pfam" id="PF00389"/>
    </source>
</evidence>
<evidence type="ECO:0000313" key="7">
    <source>
        <dbReference type="EMBL" id="TDK35272.1"/>
    </source>
</evidence>
<dbReference type="GO" id="GO:0016616">
    <property type="term" value="F:oxidoreductase activity, acting on the CH-OH group of donors, NAD or NADP as acceptor"/>
    <property type="evidence" value="ECO:0007669"/>
    <property type="project" value="InterPro"/>
</dbReference>